<evidence type="ECO:0000256" key="2">
    <source>
        <dbReference type="PROSITE-ProRule" id="PRU00473"/>
    </source>
</evidence>
<keyword evidence="1 3" id="KW-0732">Signal</keyword>
<dbReference type="Proteomes" id="UP000000466">
    <property type="component" value="Chromosome"/>
</dbReference>
<feature type="signal peptide" evidence="3">
    <location>
        <begin position="1"/>
        <end position="25"/>
    </location>
</feature>
<evidence type="ECO:0000256" key="1">
    <source>
        <dbReference type="ARBA" id="ARBA00022729"/>
    </source>
</evidence>
<dbReference type="InterPro" id="IPR006665">
    <property type="entry name" value="OmpA-like"/>
</dbReference>
<dbReference type="eggNOG" id="COG0226">
    <property type="taxonomic scope" value="Bacteria"/>
</dbReference>
<dbReference type="RefSeq" id="WP_015046470.1">
    <property type="nucleotide sequence ID" value="NC_018868.3"/>
</dbReference>
<dbReference type="EMBL" id="CP003746">
    <property type="protein sequence ID" value="AFU98297.1"/>
    <property type="molecule type" value="Genomic_DNA"/>
</dbReference>
<sequence length="452" mass="49072">MKWFAMRLWALFLAFSLLFSVSLQANDIVLEPFDSATRGKLFTVKGSNTVGAALMPALVEAYLLAKGANDVIREPSGIENESRIVGTFTNGTQVFVDIAAHGSSTSFQGLADGSADLGMSSRPIKPTEAESLAHLDDMQSFEAEKVLAIDGLAVIVHPENNVARLTTNTVARIFAGEIKRWSELGGKDIAINLYARDDKSGTWDTFSSLVLGKTFTLDKHARRFESNDALSGRVAGDPGGIGFVGLAAVNRAKPLAIYDEGTEPLLPSQMTVATEDYRLSRRLFLYMPPASDPLLAEFVAFAQSAAGQTQVANIGYVSQVPIAVTPDLEGITNEDYLQAVTGAERLSVNIRFREGSAELDNKARQDILRLAALMQSPDRRHQKILLVGFGDTKDTESRSRVLSKLRATQVKSALYQLGIGTQPVQGFGAIMPVDGTDKTRNQRVEIWLTTEQ</sequence>
<proteinExistence type="predicted"/>
<reference evidence="5 6" key="1">
    <citation type="journal article" date="2013" name="Genome Announc.">
        <title>Complete genome sequence of Simiduia agarivorans SA1(T), a marine bacterium able to degrade a variety of polysaccharides.</title>
        <authorList>
            <person name="Lin S.Y."/>
            <person name="Shieh W.Y."/>
            <person name="Chen J.S."/>
            <person name="Tang S.L."/>
        </authorList>
    </citation>
    <scope>NUCLEOTIDE SEQUENCE [LARGE SCALE GENOMIC DNA]</scope>
    <source>
        <strain evidence="6">DSM 21679 / JCM 13881 / BCRC 17597 / SA1</strain>
    </source>
</reference>
<dbReference type="InterPro" id="IPR036737">
    <property type="entry name" value="OmpA-like_sf"/>
</dbReference>
<evidence type="ECO:0000313" key="5">
    <source>
        <dbReference type="EMBL" id="AFU98297.1"/>
    </source>
</evidence>
<dbReference type="STRING" id="1117647.M5M_05460"/>
<dbReference type="eggNOG" id="COG2885">
    <property type="taxonomic scope" value="Bacteria"/>
</dbReference>
<dbReference type="KEGG" id="saga:M5M_05460"/>
<dbReference type="HOGENOM" id="CLU_026228_8_0_6"/>
<dbReference type="AlphaFoldDB" id="K4KWJ4"/>
<dbReference type="PROSITE" id="PS51123">
    <property type="entry name" value="OMPA_2"/>
    <property type="match status" value="1"/>
</dbReference>
<dbReference type="Gene3D" id="3.40.190.10">
    <property type="entry name" value="Periplasmic binding protein-like II"/>
    <property type="match status" value="2"/>
</dbReference>
<gene>
    <name evidence="5" type="ordered locus">M5M_05460</name>
</gene>
<dbReference type="InterPro" id="IPR024370">
    <property type="entry name" value="PBP_domain"/>
</dbReference>
<keyword evidence="6" id="KW-1185">Reference proteome</keyword>
<dbReference type="PANTHER" id="PTHR30570">
    <property type="entry name" value="PERIPLASMIC PHOSPHATE BINDING COMPONENT OF PHOSPHATE ABC TRANSPORTER"/>
    <property type="match status" value="1"/>
</dbReference>
<evidence type="ECO:0000259" key="4">
    <source>
        <dbReference type="PROSITE" id="PS51123"/>
    </source>
</evidence>
<dbReference type="SUPFAM" id="SSF53850">
    <property type="entry name" value="Periplasmic binding protein-like II"/>
    <property type="match status" value="1"/>
</dbReference>
<name>K4KWJ4_SIMAS</name>
<dbReference type="CDD" id="cd13653">
    <property type="entry name" value="PBP2_phosphate_like_1"/>
    <property type="match status" value="1"/>
</dbReference>
<evidence type="ECO:0000313" key="6">
    <source>
        <dbReference type="Proteomes" id="UP000000466"/>
    </source>
</evidence>
<dbReference type="OrthoDB" id="9790048at2"/>
<feature type="chain" id="PRO_5003880119" evidence="3">
    <location>
        <begin position="26"/>
        <end position="452"/>
    </location>
</feature>
<accession>K4KWJ4</accession>
<protein>
    <submittedName>
        <fullName evidence="5">OmpA family protein</fullName>
    </submittedName>
</protein>
<dbReference type="SUPFAM" id="SSF103088">
    <property type="entry name" value="OmpA-like"/>
    <property type="match status" value="1"/>
</dbReference>
<feature type="domain" description="OmpA-like" evidence="4">
    <location>
        <begin position="339"/>
        <end position="452"/>
    </location>
</feature>
<dbReference type="GO" id="GO:0016020">
    <property type="term" value="C:membrane"/>
    <property type="evidence" value="ECO:0007669"/>
    <property type="project" value="UniProtKB-UniRule"/>
</dbReference>
<organism evidence="5 6">
    <name type="scientific">Simiduia agarivorans (strain DSM 21679 / JCM 13881 / BCRC 17597 / SA1)</name>
    <dbReference type="NCBI Taxonomy" id="1117647"/>
    <lineage>
        <taxon>Bacteria</taxon>
        <taxon>Pseudomonadati</taxon>
        <taxon>Pseudomonadota</taxon>
        <taxon>Gammaproteobacteria</taxon>
        <taxon>Cellvibrionales</taxon>
        <taxon>Cellvibrionaceae</taxon>
        <taxon>Simiduia</taxon>
    </lineage>
</organism>
<evidence type="ECO:0000256" key="3">
    <source>
        <dbReference type="SAM" id="SignalP"/>
    </source>
</evidence>
<dbReference type="Pfam" id="PF00691">
    <property type="entry name" value="OmpA"/>
    <property type="match status" value="1"/>
</dbReference>
<dbReference type="Pfam" id="PF12849">
    <property type="entry name" value="PBP_like_2"/>
    <property type="match status" value="1"/>
</dbReference>
<dbReference type="Gene3D" id="3.30.1330.60">
    <property type="entry name" value="OmpA-like domain"/>
    <property type="match status" value="1"/>
</dbReference>
<keyword evidence="2" id="KW-0472">Membrane</keyword>
<dbReference type="PANTHER" id="PTHR30570:SF1">
    <property type="entry name" value="PHOSPHATE-BINDING PROTEIN PSTS"/>
    <property type="match status" value="1"/>
</dbReference>
<dbReference type="InterPro" id="IPR050811">
    <property type="entry name" value="Phosphate_ABC_transporter"/>
</dbReference>